<evidence type="ECO:0000313" key="1">
    <source>
        <dbReference type="Proteomes" id="UP000095287"/>
    </source>
</evidence>
<organism evidence="1 2">
    <name type="scientific">Steinernema glaseri</name>
    <dbReference type="NCBI Taxonomy" id="37863"/>
    <lineage>
        <taxon>Eukaryota</taxon>
        <taxon>Metazoa</taxon>
        <taxon>Ecdysozoa</taxon>
        <taxon>Nematoda</taxon>
        <taxon>Chromadorea</taxon>
        <taxon>Rhabditida</taxon>
        <taxon>Tylenchina</taxon>
        <taxon>Panagrolaimomorpha</taxon>
        <taxon>Strongyloidoidea</taxon>
        <taxon>Steinernematidae</taxon>
        <taxon>Steinernema</taxon>
    </lineage>
</organism>
<accession>A0A1I7Z4L1</accession>
<reference evidence="2" key="1">
    <citation type="submission" date="2016-11" db="UniProtKB">
        <authorList>
            <consortium name="WormBaseParasite"/>
        </authorList>
    </citation>
    <scope>IDENTIFICATION</scope>
</reference>
<dbReference type="AlphaFoldDB" id="A0A1I7Z4L1"/>
<sequence length="226" mass="25997">MALLGPADKQLSDVAEHLRLLSDCLYVVLFRIPDKLIFPHFDKALNSCMVTLRIPETSIEFYGSGQNAKYFIDPEGVTEELKCHIVTLGIDENAKIEKEWMLKFKHCTFFGIDRSSGDIISLMRAGNVTAPIDQISLKIKALEYSIWDMFFKGGTLDEVSYSVCQWNIGYHQPDDAEKAQFGNFMKKLMKDKRYVPMKFDISEVTNVYYLNIEDPFCILRYVAGRF</sequence>
<dbReference type="Proteomes" id="UP000095287">
    <property type="component" value="Unplaced"/>
</dbReference>
<name>A0A1I7Z4L1_9BILA</name>
<dbReference type="WBParaSite" id="L893_g22796.t1">
    <property type="protein sequence ID" value="L893_g22796.t1"/>
    <property type="gene ID" value="L893_g22796"/>
</dbReference>
<protein>
    <submittedName>
        <fullName evidence="2">F-box domain-containing protein</fullName>
    </submittedName>
</protein>
<dbReference type="PANTHER" id="PTHR22989:SF11">
    <property type="entry name" value="POLY-N-ACETYLLACTOSAMINE EXTENSION ENZYME"/>
    <property type="match status" value="1"/>
</dbReference>
<dbReference type="PANTHER" id="PTHR22989">
    <property type="entry name" value="UNCHARACTERIZED DUF13 C.ELEGANS"/>
    <property type="match status" value="1"/>
</dbReference>
<keyword evidence="1" id="KW-1185">Reference proteome</keyword>
<proteinExistence type="predicted"/>
<evidence type="ECO:0000313" key="2">
    <source>
        <dbReference type="WBParaSite" id="L893_g22796.t1"/>
    </source>
</evidence>